<feature type="domain" description="DUF1254" evidence="3">
    <location>
        <begin position="69"/>
        <end position="201"/>
    </location>
</feature>
<dbReference type="Pfam" id="PF06742">
    <property type="entry name" value="DUF1214"/>
    <property type="match status" value="1"/>
</dbReference>
<evidence type="ECO:0000256" key="1">
    <source>
        <dbReference type="SAM" id="SignalP"/>
    </source>
</evidence>
<evidence type="ECO:0000259" key="2">
    <source>
        <dbReference type="Pfam" id="PF06742"/>
    </source>
</evidence>
<evidence type="ECO:0000313" key="5">
    <source>
        <dbReference type="Proteomes" id="UP000237819"/>
    </source>
</evidence>
<dbReference type="AlphaFoldDB" id="A0A2S8GQB5"/>
<dbReference type="EMBL" id="PUHZ01000009">
    <property type="protein sequence ID" value="PQO46617.1"/>
    <property type="molecule type" value="Genomic_DNA"/>
</dbReference>
<dbReference type="SUPFAM" id="SSF160935">
    <property type="entry name" value="VPA0735-like"/>
    <property type="match status" value="1"/>
</dbReference>
<dbReference type="Gene3D" id="2.60.120.600">
    <property type="entry name" value="Domain of unknown function DUF1214, C-terminal domain"/>
    <property type="match status" value="1"/>
</dbReference>
<keyword evidence="1" id="KW-0732">Signal</keyword>
<evidence type="ECO:0000313" key="4">
    <source>
        <dbReference type="EMBL" id="PQO46617.1"/>
    </source>
</evidence>
<protein>
    <submittedName>
        <fullName evidence="4">Cell envelope protein</fullName>
    </submittedName>
</protein>
<feature type="chain" id="PRO_5015523899" evidence="1">
    <location>
        <begin position="28"/>
        <end position="475"/>
    </location>
</feature>
<sequence>MRTSILITMLLFVTLLTVPLSPALAQAANPDEKAIAEEAFVYGFPMVMNYAVMYEYFIDTTSNQYKCGFNEVYNTARVYTPADTSVVTPNSDTPYSFFCADLRAEPVVFRIPPIEKKRYYSVQLVDLYTYNFGYVGSRTTGNDGGTYMLAGPNWEGEKPDNVDKLFRSETEFATAIIRTQLFNPADLDNVKQIQKGYQLIPLSVFKGEKAPPAAPEIKWPKIDKELAAKQPFDYLSFVLQFCPPVGPAKVETDMRKRFMTIGIDAGKSFPCCPLTTPQVEDIIAGSKAGLESIKQRIPELGAVVNGWNVLDITLSRKHCGDDWGMRAGVAMAGIYANDSVEATYPITRSDAEGKPLDGSQHKYTLTFPEGQLPPVNAFWSVTMYDGKTQLLIENPIHRYLINSPMLPELKKNADGSVTIYIQKDSPGKELESNWLPAPDGPIYIAMRLYWPKTTPPSVLPAGKGTWKPPGIELAK</sequence>
<dbReference type="InterPro" id="IPR037050">
    <property type="entry name" value="DUF1254_sf"/>
</dbReference>
<feature type="domain" description="DUF1214" evidence="2">
    <location>
        <begin position="341"/>
        <end position="452"/>
    </location>
</feature>
<keyword evidence="4" id="KW-0261">Viral envelope protein</keyword>
<dbReference type="RefSeq" id="WP_105335095.1">
    <property type="nucleotide sequence ID" value="NZ_PUHZ01000009.1"/>
</dbReference>
<dbReference type="Pfam" id="PF06863">
    <property type="entry name" value="DUF1254"/>
    <property type="match status" value="1"/>
</dbReference>
<keyword evidence="4" id="KW-0946">Virion</keyword>
<proteinExistence type="predicted"/>
<name>A0A2S8GQB5_9BACT</name>
<reference evidence="4 5" key="1">
    <citation type="submission" date="2018-02" db="EMBL/GenBank/DDBJ databases">
        <title>Comparative genomes isolates from brazilian mangrove.</title>
        <authorList>
            <person name="Araujo J.E."/>
            <person name="Taketani R.G."/>
            <person name="Silva M.C.P."/>
            <person name="Loureco M.V."/>
            <person name="Andreote F.D."/>
        </authorList>
    </citation>
    <scope>NUCLEOTIDE SEQUENCE [LARGE SCALE GENOMIC DNA]</scope>
    <source>
        <strain evidence="4 5">Nap-Phe MGV</strain>
    </source>
</reference>
<comment type="caution">
    <text evidence="4">The sequence shown here is derived from an EMBL/GenBank/DDBJ whole genome shotgun (WGS) entry which is preliminary data.</text>
</comment>
<dbReference type="Proteomes" id="UP000237819">
    <property type="component" value="Unassembled WGS sequence"/>
</dbReference>
<gene>
    <name evidence="4" type="ORF">C5Y93_09120</name>
</gene>
<dbReference type="OrthoDB" id="40820at2"/>
<dbReference type="PANTHER" id="PTHR36509">
    <property type="entry name" value="BLL3101 PROTEIN"/>
    <property type="match status" value="1"/>
</dbReference>
<evidence type="ECO:0000259" key="3">
    <source>
        <dbReference type="Pfam" id="PF06863"/>
    </source>
</evidence>
<accession>A0A2S8GQB5</accession>
<dbReference type="InterPro" id="IPR010679">
    <property type="entry name" value="DUF1254"/>
</dbReference>
<dbReference type="InterPro" id="IPR037049">
    <property type="entry name" value="DUF1214_C_sf"/>
</dbReference>
<feature type="signal peptide" evidence="1">
    <location>
        <begin position="1"/>
        <end position="27"/>
    </location>
</feature>
<dbReference type="Gene3D" id="2.60.40.1610">
    <property type="entry name" value="Domain of unknown function DUF1254"/>
    <property type="match status" value="1"/>
</dbReference>
<dbReference type="InterPro" id="IPR010621">
    <property type="entry name" value="DUF1214"/>
</dbReference>
<dbReference type="PANTHER" id="PTHR36509:SF2">
    <property type="entry name" value="BLL3101 PROTEIN"/>
    <property type="match status" value="1"/>
</dbReference>
<organism evidence="4 5">
    <name type="scientific">Blastopirellula marina</name>
    <dbReference type="NCBI Taxonomy" id="124"/>
    <lineage>
        <taxon>Bacteria</taxon>
        <taxon>Pseudomonadati</taxon>
        <taxon>Planctomycetota</taxon>
        <taxon>Planctomycetia</taxon>
        <taxon>Pirellulales</taxon>
        <taxon>Pirellulaceae</taxon>
        <taxon>Blastopirellula</taxon>
    </lineage>
</organism>